<dbReference type="InterPro" id="IPR011049">
    <property type="entry name" value="Serralysin-like_metalloprot_C"/>
</dbReference>
<accession>A0A1P8MZE2</accession>
<dbReference type="KEGG" id="tom:BWR18_18610"/>
<dbReference type="SMART" id="SM00758">
    <property type="entry name" value="PA14"/>
    <property type="match status" value="1"/>
</dbReference>
<gene>
    <name evidence="2" type="ORF">BWR18_18610</name>
</gene>
<dbReference type="OrthoDB" id="6305173at2"/>
<dbReference type="PROSITE" id="PS51820">
    <property type="entry name" value="PA14"/>
    <property type="match status" value="1"/>
</dbReference>
<evidence type="ECO:0000259" key="1">
    <source>
        <dbReference type="PROSITE" id="PS51820"/>
    </source>
</evidence>
<proteinExistence type="predicted"/>
<dbReference type="RefSeq" id="WP_076629898.1">
    <property type="nucleotide sequence ID" value="NZ_CP019312.1"/>
</dbReference>
<dbReference type="InterPro" id="IPR037524">
    <property type="entry name" value="PA14/GLEYA"/>
</dbReference>
<dbReference type="SUPFAM" id="SSF51294">
    <property type="entry name" value="Hedgehog/intein (Hint) domain"/>
    <property type="match status" value="1"/>
</dbReference>
<dbReference type="SUPFAM" id="SSF56988">
    <property type="entry name" value="Anthrax protective antigen"/>
    <property type="match status" value="1"/>
</dbReference>
<feature type="domain" description="PA14" evidence="1">
    <location>
        <begin position="36"/>
        <end position="176"/>
    </location>
</feature>
<dbReference type="InterPro" id="IPR036844">
    <property type="entry name" value="Hint_dom_sf"/>
</dbReference>
<dbReference type="Pfam" id="PF07691">
    <property type="entry name" value="PA14"/>
    <property type="match status" value="1"/>
</dbReference>
<dbReference type="SUPFAM" id="SSF51120">
    <property type="entry name" value="beta-Roll"/>
    <property type="match status" value="1"/>
</dbReference>
<dbReference type="Gene3D" id="2.170.16.10">
    <property type="entry name" value="Hedgehog/Intein (Hint) domain"/>
    <property type="match status" value="1"/>
</dbReference>
<dbReference type="PRINTS" id="PR00313">
    <property type="entry name" value="CABNDNGRPT"/>
</dbReference>
<keyword evidence="3" id="KW-1185">Reference proteome</keyword>
<dbReference type="AlphaFoldDB" id="A0A1P8MZE2"/>
<dbReference type="Pfam" id="PF13403">
    <property type="entry name" value="Hint_2"/>
    <property type="match status" value="1"/>
</dbReference>
<dbReference type="Gene3D" id="2.150.10.10">
    <property type="entry name" value="Serralysin-like metalloprotease, C-terminal"/>
    <property type="match status" value="1"/>
</dbReference>
<protein>
    <recommendedName>
        <fullName evidence="1">PA14 domain-containing protein</fullName>
    </recommendedName>
</protein>
<dbReference type="Pfam" id="PF00353">
    <property type="entry name" value="HemolysinCabind"/>
    <property type="match status" value="3"/>
</dbReference>
<reference evidence="2 3" key="1">
    <citation type="submission" date="2017-01" db="EMBL/GenBank/DDBJ databases">
        <title>Complete genome of Tateyamaria omphalii DOK1-4 isolated from seawater in Dokdo.</title>
        <authorList>
            <person name="Kim J.H."/>
            <person name="Chi W.-J."/>
        </authorList>
    </citation>
    <scope>NUCLEOTIDE SEQUENCE [LARGE SCALE GENOMIC DNA]</scope>
    <source>
        <strain evidence="2 3">DOK1-4</strain>
    </source>
</reference>
<evidence type="ECO:0000313" key="2">
    <source>
        <dbReference type="EMBL" id="APX13465.1"/>
    </source>
</evidence>
<dbReference type="InterPro" id="IPR018511">
    <property type="entry name" value="Hemolysin-typ_Ca-bd_CS"/>
</dbReference>
<dbReference type="Proteomes" id="UP000186336">
    <property type="component" value="Chromosome"/>
</dbReference>
<dbReference type="EMBL" id="CP019312">
    <property type="protein sequence ID" value="APX13465.1"/>
    <property type="molecule type" value="Genomic_DNA"/>
</dbReference>
<dbReference type="PROSITE" id="PS00330">
    <property type="entry name" value="HEMOLYSIN_CALCIUM"/>
    <property type="match status" value="1"/>
</dbReference>
<dbReference type="GO" id="GO:0005509">
    <property type="term" value="F:calcium ion binding"/>
    <property type="evidence" value="ECO:0007669"/>
    <property type="project" value="InterPro"/>
</dbReference>
<sequence>MANVTGSNNTGGVNQDPDNTFEAGNFWFEWIEFPSLSNNSLAAAGFNISDGSLGPGQTVYNAGTSDTLNLPTQSGTLGNDNNFFGLRISTTLEVENGGEYTFTLNSDDGSRLYVNGQEVVESDQARPVGTIETGSVTLGPGQHEIVIIYYEAAGQVGLFSTIDGPDYAGPTDLEDANISANAGDDTISTGEGFDNVSAGDGADVITDDGDGGSFSGGAGNDTITVTGNVVTVDIDAGADDDAVTVFNAVGSSNTINLGDGNDTFTGGDAADTVTGDEGADVISSGAGNDLLDGGSGDDTFNLFTGDDTITGGLGNDVFNEGAGEGADIITDFNVGNTGSINDGDQSNNDFVDLSGFYNTTTLTGVNGVGGNFGNALAMMRADAADGQLDGIIGGVNYTAQIGDVDLTLQDGAGGTVTGDDLTFDNTNVVCFAKGTWIKTVRGERHIEELRIGDRVLTMDNGYQDIRWMGGTQVSSETLSENPKLRPIRIRAGALGSGLPNSDLMVSRQHRVLVRSAIAIRMFDADEVLIPAIKLLDIEGIDIVDDLQDVTYFHMLFDRHEIVFSNGAPTESLFTGPEALKSVSGDAQREIANLFPEILDPHYVATSARFIPEQGKRMQNLVKRHQKNRKYLLSFK</sequence>
<dbReference type="InterPro" id="IPR028992">
    <property type="entry name" value="Hedgehog/Intein_dom"/>
</dbReference>
<dbReference type="Gene3D" id="3.90.182.10">
    <property type="entry name" value="Toxin - Anthrax Protective Antigen,domain 1"/>
    <property type="match status" value="1"/>
</dbReference>
<dbReference type="InterPro" id="IPR001343">
    <property type="entry name" value="Hemolysn_Ca-bd"/>
</dbReference>
<name>A0A1P8MZE2_9RHOB</name>
<dbReference type="InterPro" id="IPR011658">
    <property type="entry name" value="PA14_dom"/>
</dbReference>
<dbReference type="STRING" id="299262.BWR18_18610"/>
<evidence type="ECO:0000313" key="3">
    <source>
        <dbReference type="Proteomes" id="UP000186336"/>
    </source>
</evidence>
<organism evidence="2 3">
    <name type="scientific">Tateyamaria omphalii</name>
    <dbReference type="NCBI Taxonomy" id="299262"/>
    <lineage>
        <taxon>Bacteria</taxon>
        <taxon>Pseudomonadati</taxon>
        <taxon>Pseudomonadota</taxon>
        <taxon>Alphaproteobacteria</taxon>
        <taxon>Rhodobacterales</taxon>
        <taxon>Roseobacteraceae</taxon>
        <taxon>Tateyamaria</taxon>
    </lineage>
</organism>